<reference evidence="3" key="1">
    <citation type="journal article" date="2017" name="Nat. Ecol. Evol.">
        <title>Genome expansion and lineage-specific genetic innovations in the forest pathogenic fungi Armillaria.</title>
        <authorList>
            <person name="Sipos G."/>
            <person name="Prasanna A.N."/>
            <person name="Walter M.C."/>
            <person name="O'Connor E."/>
            <person name="Balint B."/>
            <person name="Krizsan K."/>
            <person name="Kiss B."/>
            <person name="Hess J."/>
            <person name="Varga T."/>
            <person name="Slot J."/>
            <person name="Riley R."/>
            <person name="Boka B."/>
            <person name="Rigling D."/>
            <person name="Barry K."/>
            <person name="Lee J."/>
            <person name="Mihaltcheva S."/>
            <person name="LaButti K."/>
            <person name="Lipzen A."/>
            <person name="Waldron R."/>
            <person name="Moloney N.M."/>
            <person name="Sperisen C."/>
            <person name="Kredics L."/>
            <person name="Vagvoelgyi C."/>
            <person name="Patrignani A."/>
            <person name="Fitzpatrick D."/>
            <person name="Nagy I."/>
            <person name="Doyle S."/>
            <person name="Anderson J.B."/>
            <person name="Grigoriev I.V."/>
            <person name="Gueldener U."/>
            <person name="Muensterkoetter M."/>
            <person name="Nagy L.G."/>
        </authorList>
    </citation>
    <scope>NUCLEOTIDE SEQUENCE [LARGE SCALE GENOMIC DNA]</scope>
    <source>
        <strain evidence="3">Ar21-2</strain>
    </source>
</reference>
<accession>A0A2H3DJM9</accession>
<evidence type="ECO:0000256" key="1">
    <source>
        <dbReference type="SAM" id="Phobius"/>
    </source>
</evidence>
<dbReference type="Proteomes" id="UP000217790">
    <property type="component" value="Unassembled WGS sequence"/>
</dbReference>
<feature type="transmembrane region" description="Helical" evidence="1">
    <location>
        <begin position="111"/>
        <end position="132"/>
    </location>
</feature>
<organism evidence="2 3">
    <name type="scientific">Armillaria gallica</name>
    <name type="common">Bulbous honey fungus</name>
    <name type="synonym">Armillaria bulbosa</name>
    <dbReference type="NCBI Taxonomy" id="47427"/>
    <lineage>
        <taxon>Eukaryota</taxon>
        <taxon>Fungi</taxon>
        <taxon>Dikarya</taxon>
        <taxon>Basidiomycota</taxon>
        <taxon>Agaricomycotina</taxon>
        <taxon>Agaricomycetes</taxon>
        <taxon>Agaricomycetidae</taxon>
        <taxon>Agaricales</taxon>
        <taxon>Marasmiineae</taxon>
        <taxon>Physalacriaceae</taxon>
        <taxon>Armillaria</taxon>
    </lineage>
</organism>
<dbReference type="EMBL" id="KZ293655">
    <property type="protein sequence ID" value="PBK94054.1"/>
    <property type="molecule type" value="Genomic_DNA"/>
</dbReference>
<gene>
    <name evidence="2" type="ORF">ARMGADRAFT_1029883</name>
</gene>
<sequence>MQGSPPPLSQDSDMPHPAMAHRFILTLDSLERNPGLVKELEKIDELSIQDEAHRPRIHIARNHDINLMVTQPVESSTLPRTKIALRWNLTPSSDDHTHPEIATLWDRVRRWMASATISFVIDIFGGFVHNFGEHSTIDKVVNQFWCGGVVGIGGIASITVILTLLGPSFVT</sequence>
<keyword evidence="3" id="KW-1185">Reference proteome</keyword>
<name>A0A2H3DJM9_ARMGA</name>
<evidence type="ECO:0000313" key="2">
    <source>
        <dbReference type="EMBL" id="PBK94054.1"/>
    </source>
</evidence>
<keyword evidence="1" id="KW-0812">Transmembrane</keyword>
<feature type="transmembrane region" description="Helical" evidence="1">
    <location>
        <begin position="144"/>
        <end position="165"/>
    </location>
</feature>
<evidence type="ECO:0000313" key="3">
    <source>
        <dbReference type="Proteomes" id="UP000217790"/>
    </source>
</evidence>
<dbReference type="AlphaFoldDB" id="A0A2H3DJM9"/>
<protein>
    <submittedName>
        <fullName evidence="2">Uncharacterized protein</fullName>
    </submittedName>
</protein>
<keyword evidence="1" id="KW-0472">Membrane</keyword>
<proteinExistence type="predicted"/>
<keyword evidence="1" id="KW-1133">Transmembrane helix</keyword>
<dbReference type="InParanoid" id="A0A2H3DJM9"/>